<dbReference type="PROSITE" id="PS00630">
    <property type="entry name" value="IMP_2"/>
    <property type="match status" value="1"/>
</dbReference>
<dbReference type="PANTHER" id="PTHR20854">
    <property type="entry name" value="INOSITOL MONOPHOSPHATASE"/>
    <property type="match status" value="1"/>
</dbReference>
<evidence type="ECO:0000256" key="2">
    <source>
        <dbReference type="ARBA" id="ARBA00001946"/>
    </source>
</evidence>
<dbReference type="Pfam" id="PF00459">
    <property type="entry name" value="Inositol_P"/>
    <property type="match status" value="1"/>
</dbReference>
<evidence type="ECO:0000256" key="5">
    <source>
        <dbReference type="ARBA" id="ARBA00022801"/>
    </source>
</evidence>
<dbReference type="CDD" id="cd01639">
    <property type="entry name" value="IMPase"/>
    <property type="match status" value="1"/>
</dbReference>
<dbReference type="InterPro" id="IPR020550">
    <property type="entry name" value="Inositol_monophosphatase_CS"/>
</dbReference>
<dbReference type="InterPro" id="IPR033942">
    <property type="entry name" value="IMPase"/>
</dbReference>
<comment type="cofactor">
    <cofactor evidence="2 7">
        <name>Mg(2+)</name>
        <dbReference type="ChEBI" id="CHEBI:18420"/>
    </cofactor>
</comment>
<dbReference type="InterPro" id="IPR020583">
    <property type="entry name" value="Inositol_monoP_metal-BS"/>
</dbReference>
<evidence type="ECO:0000256" key="1">
    <source>
        <dbReference type="ARBA" id="ARBA00001033"/>
    </source>
</evidence>
<dbReference type="PROSITE" id="PS00629">
    <property type="entry name" value="IMP_1"/>
    <property type="match status" value="1"/>
</dbReference>
<organism evidence="8 9">
    <name type="scientific">Gulosibacter bifidus</name>
    <dbReference type="NCBI Taxonomy" id="272239"/>
    <lineage>
        <taxon>Bacteria</taxon>
        <taxon>Bacillati</taxon>
        <taxon>Actinomycetota</taxon>
        <taxon>Actinomycetes</taxon>
        <taxon>Micrococcales</taxon>
        <taxon>Microbacteriaceae</taxon>
        <taxon>Gulosibacter</taxon>
    </lineage>
</organism>
<evidence type="ECO:0000313" key="8">
    <source>
        <dbReference type="EMBL" id="MFD2674920.1"/>
    </source>
</evidence>
<evidence type="ECO:0000256" key="4">
    <source>
        <dbReference type="ARBA" id="ARBA00022723"/>
    </source>
</evidence>
<comment type="similarity">
    <text evidence="3 7">Belongs to the inositol monophosphatase superfamily.</text>
</comment>
<evidence type="ECO:0000256" key="6">
    <source>
        <dbReference type="ARBA" id="ARBA00022842"/>
    </source>
</evidence>
<comment type="catalytic activity">
    <reaction evidence="1 7">
        <text>a myo-inositol phosphate + H2O = myo-inositol + phosphate</text>
        <dbReference type="Rhea" id="RHEA:24056"/>
        <dbReference type="ChEBI" id="CHEBI:15377"/>
        <dbReference type="ChEBI" id="CHEBI:17268"/>
        <dbReference type="ChEBI" id="CHEBI:43474"/>
        <dbReference type="ChEBI" id="CHEBI:84139"/>
        <dbReference type="EC" id="3.1.3.25"/>
    </reaction>
</comment>
<dbReference type="GO" id="GO:0016787">
    <property type="term" value="F:hydrolase activity"/>
    <property type="evidence" value="ECO:0007669"/>
    <property type="project" value="UniProtKB-KW"/>
</dbReference>
<keyword evidence="4 7" id="KW-0479">Metal-binding</keyword>
<keyword evidence="9" id="KW-1185">Reference proteome</keyword>
<dbReference type="Gene3D" id="3.30.540.10">
    <property type="entry name" value="Fructose-1,6-Bisphosphatase, subunit A, domain 1"/>
    <property type="match status" value="1"/>
</dbReference>
<gene>
    <name evidence="8" type="ORF">ACFSUQ_06380</name>
</gene>
<name>A0ABW5RIQ2_9MICO</name>
<sequence>MTDAFTANDRPADLPAGLAPAELQALAELAQRVAREAAALASTRRREGVAIADTKSSLADVVTEADRETEAFIRAELAASRPQDGFFGEESDATESESGITWVVDPIDGTVNYLYGIPNYAISIAAVIGDPAAEPASFTTLVGAVISPDAGEEFFAVRGGGALRNGVPIRIGEGPADLERTLVATGFAYEADRRVLQAQTYVGMAGTVRDVRRMGAASLDLCAVAMGRVDVYYEFGLKPWDWAAGALVAREAGATVCGMELDAAEGRSILVCGHPEITADFLELLRSVTAPTLV</sequence>
<comment type="caution">
    <text evidence="8">The sequence shown here is derived from an EMBL/GenBank/DDBJ whole genome shotgun (WGS) entry which is preliminary data.</text>
</comment>
<dbReference type="SUPFAM" id="SSF56655">
    <property type="entry name" value="Carbohydrate phosphatase"/>
    <property type="match status" value="1"/>
</dbReference>
<accession>A0ABW5RIQ2</accession>
<dbReference type="InterPro" id="IPR000760">
    <property type="entry name" value="Inositol_monophosphatase-like"/>
</dbReference>
<dbReference type="EMBL" id="JBHUNF010000004">
    <property type="protein sequence ID" value="MFD2674920.1"/>
    <property type="molecule type" value="Genomic_DNA"/>
</dbReference>
<proteinExistence type="inferred from homology"/>
<keyword evidence="5 7" id="KW-0378">Hydrolase</keyword>
<dbReference type="RefSeq" id="WP_245610571.1">
    <property type="nucleotide sequence ID" value="NZ_JBHUNF010000004.1"/>
</dbReference>
<keyword evidence="6 7" id="KW-0460">Magnesium</keyword>
<evidence type="ECO:0000313" key="9">
    <source>
        <dbReference type="Proteomes" id="UP001597453"/>
    </source>
</evidence>
<dbReference type="PRINTS" id="PR00377">
    <property type="entry name" value="IMPHPHTASES"/>
</dbReference>
<dbReference type="Proteomes" id="UP001597453">
    <property type="component" value="Unassembled WGS sequence"/>
</dbReference>
<evidence type="ECO:0000256" key="7">
    <source>
        <dbReference type="RuleBase" id="RU364068"/>
    </source>
</evidence>
<dbReference type="PANTHER" id="PTHR20854:SF4">
    <property type="entry name" value="INOSITOL-1-MONOPHOSPHATASE-RELATED"/>
    <property type="match status" value="1"/>
</dbReference>
<dbReference type="Gene3D" id="3.40.190.80">
    <property type="match status" value="1"/>
</dbReference>
<evidence type="ECO:0000256" key="3">
    <source>
        <dbReference type="ARBA" id="ARBA00009759"/>
    </source>
</evidence>
<dbReference type="EC" id="3.1.3.25" evidence="7"/>
<reference evidence="9" key="1">
    <citation type="journal article" date="2019" name="Int. J. Syst. Evol. Microbiol.">
        <title>The Global Catalogue of Microorganisms (GCM) 10K type strain sequencing project: providing services to taxonomists for standard genome sequencing and annotation.</title>
        <authorList>
            <consortium name="The Broad Institute Genomics Platform"/>
            <consortium name="The Broad Institute Genome Sequencing Center for Infectious Disease"/>
            <person name="Wu L."/>
            <person name="Ma J."/>
        </authorList>
    </citation>
    <scope>NUCLEOTIDE SEQUENCE [LARGE SCALE GENOMIC DNA]</scope>
    <source>
        <strain evidence="9">TISTR 1511</strain>
    </source>
</reference>
<protein>
    <recommendedName>
        <fullName evidence="7">Inositol-1-monophosphatase</fullName>
        <ecNumber evidence="7">3.1.3.25</ecNumber>
    </recommendedName>
</protein>